<gene>
    <name evidence="6" type="primary">vapC</name>
    <name evidence="8" type="ORF">GIS00_13905</name>
</gene>
<protein>
    <recommendedName>
        <fullName evidence="6">Ribonuclease VapC</fullName>
        <shortName evidence="6">RNase VapC</shortName>
        <ecNumber evidence="6">3.1.-.-</ecNumber>
    </recommendedName>
    <alternativeName>
        <fullName evidence="6">Toxin VapC</fullName>
    </alternativeName>
</protein>
<evidence type="ECO:0000256" key="2">
    <source>
        <dbReference type="ARBA" id="ARBA00022722"/>
    </source>
</evidence>
<dbReference type="SUPFAM" id="SSF88723">
    <property type="entry name" value="PIN domain-like"/>
    <property type="match status" value="1"/>
</dbReference>
<evidence type="ECO:0000256" key="1">
    <source>
        <dbReference type="ARBA" id="ARBA00022649"/>
    </source>
</evidence>
<keyword evidence="5 6" id="KW-0460">Magnesium</keyword>
<dbReference type="EC" id="3.1.-.-" evidence="6"/>
<comment type="caution">
    <text evidence="8">The sequence shown here is derived from an EMBL/GenBank/DDBJ whole genome shotgun (WGS) entry which is preliminary data.</text>
</comment>
<dbReference type="CDD" id="cd09874">
    <property type="entry name" value="PIN_MT3492-like"/>
    <property type="match status" value="1"/>
</dbReference>
<evidence type="ECO:0000256" key="3">
    <source>
        <dbReference type="ARBA" id="ARBA00022723"/>
    </source>
</evidence>
<dbReference type="Proteomes" id="UP000460221">
    <property type="component" value="Unassembled WGS sequence"/>
</dbReference>
<dbReference type="GO" id="GO:0000287">
    <property type="term" value="F:magnesium ion binding"/>
    <property type="evidence" value="ECO:0007669"/>
    <property type="project" value="UniProtKB-UniRule"/>
</dbReference>
<dbReference type="GO" id="GO:0004540">
    <property type="term" value="F:RNA nuclease activity"/>
    <property type="evidence" value="ECO:0007669"/>
    <property type="project" value="InterPro"/>
</dbReference>
<evidence type="ECO:0000313" key="8">
    <source>
        <dbReference type="EMBL" id="MTD15034.1"/>
    </source>
</evidence>
<keyword evidence="2 6" id="KW-0540">Nuclease</keyword>
<dbReference type="InterPro" id="IPR029060">
    <property type="entry name" value="PIN-like_dom_sf"/>
</dbReference>
<dbReference type="EMBL" id="WLYK01000005">
    <property type="protein sequence ID" value="MTD15034.1"/>
    <property type="molecule type" value="Genomic_DNA"/>
</dbReference>
<dbReference type="GO" id="GO:0016787">
    <property type="term" value="F:hydrolase activity"/>
    <property type="evidence" value="ECO:0007669"/>
    <property type="project" value="UniProtKB-KW"/>
</dbReference>
<organism evidence="8 9">
    <name type="scientific">Nakamurella alba</name>
    <dbReference type="NCBI Taxonomy" id="2665158"/>
    <lineage>
        <taxon>Bacteria</taxon>
        <taxon>Bacillati</taxon>
        <taxon>Actinomycetota</taxon>
        <taxon>Actinomycetes</taxon>
        <taxon>Nakamurellales</taxon>
        <taxon>Nakamurellaceae</taxon>
        <taxon>Nakamurella</taxon>
    </lineage>
</organism>
<evidence type="ECO:0000256" key="5">
    <source>
        <dbReference type="ARBA" id="ARBA00022842"/>
    </source>
</evidence>
<reference evidence="8 9" key="1">
    <citation type="submission" date="2019-11" db="EMBL/GenBank/DDBJ databases">
        <authorList>
            <person name="Jiang L.-Q."/>
        </authorList>
    </citation>
    <scope>NUCLEOTIDE SEQUENCE [LARGE SCALE GENOMIC DNA]</scope>
    <source>
        <strain evidence="8 9">YIM 132087</strain>
    </source>
</reference>
<proteinExistence type="inferred from homology"/>
<keyword evidence="1 6" id="KW-1277">Toxin-antitoxin system</keyword>
<accession>A0A7K1FQG9</accession>
<dbReference type="Pfam" id="PF01850">
    <property type="entry name" value="PIN"/>
    <property type="match status" value="1"/>
</dbReference>
<dbReference type="HAMAP" id="MF_00265">
    <property type="entry name" value="VapC_Nob1"/>
    <property type="match status" value="1"/>
</dbReference>
<dbReference type="InterPro" id="IPR002716">
    <property type="entry name" value="PIN_dom"/>
</dbReference>
<dbReference type="RefSeq" id="WP_154769011.1">
    <property type="nucleotide sequence ID" value="NZ_WLYK01000005.1"/>
</dbReference>
<keyword evidence="6" id="KW-0800">Toxin</keyword>
<keyword evidence="4 6" id="KW-0378">Hydrolase</keyword>
<sequence>MTTYYLDTSAAAKLLVNEAESQALALWSDGADVEFVAIHLLEAELRRFALRLGLPQSAVTEILDAVVLHDVPPSMFREAGTVGSPLLRTLDALHLVGAIRLGVRAVVTYDGRLGEAADRAGLEVIAPS</sequence>
<keyword evidence="3 6" id="KW-0479">Metal-binding</keyword>
<dbReference type="InterPro" id="IPR022907">
    <property type="entry name" value="VapC_family"/>
</dbReference>
<comment type="function">
    <text evidence="6">Toxic component of a toxin-antitoxin (TA) system. An RNase.</text>
</comment>
<dbReference type="AlphaFoldDB" id="A0A7K1FQG9"/>
<evidence type="ECO:0000259" key="7">
    <source>
        <dbReference type="Pfam" id="PF01850"/>
    </source>
</evidence>
<feature type="binding site" evidence="6">
    <location>
        <position position="91"/>
    </location>
    <ligand>
        <name>Mg(2+)</name>
        <dbReference type="ChEBI" id="CHEBI:18420"/>
    </ligand>
</feature>
<feature type="binding site" evidence="6">
    <location>
        <position position="7"/>
    </location>
    <ligand>
        <name>Mg(2+)</name>
        <dbReference type="ChEBI" id="CHEBI:18420"/>
    </ligand>
</feature>
<evidence type="ECO:0000256" key="4">
    <source>
        <dbReference type="ARBA" id="ARBA00022801"/>
    </source>
</evidence>
<name>A0A7K1FQG9_9ACTN</name>
<comment type="similarity">
    <text evidence="6">Belongs to the PINc/VapC protein family.</text>
</comment>
<evidence type="ECO:0000313" key="9">
    <source>
        <dbReference type="Proteomes" id="UP000460221"/>
    </source>
</evidence>
<feature type="domain" description="PIN" evidence="7">
    <location>
        <begin position="4"/>
        <end position="117"/>
    </location>
</feature>
<evidence type="ECO:0000256" key="6">
    <source>
        <dbReference type="HAMAP-Rule" id="MF_00265"/>
    </source>
</evidence>
<dbReference type="GO" id="GO:0090729">
    <property type="term" value="F:toxin activity"/>
    <property type="evidence" value="ECO:0007669"/>
    <property type="project" value="UniProtKB-KW"/>
</dbReference>
<comment type="cofactor">
    <cofactor evidence="6">
        <name>Mg(2+)</name>
        <dbReference type="ChEBI" id="CHEBI:18420"/>
    </cofactor>
</comment>
<dbReference type="Gene3D" id="3.40.50.1010">
    <property type="entry name" value="5'-nuclease"/>
    <property type="match status" value="1"/>
</dbReference>
<keyword evidence="9" id="KW-1185">Reference proteome</keyword>